<comment type="caution">
    <text evidence="3">The sequence shown here is derived from an EMBL/GenBank/DDBJ whole genome shotgun (WGS) entry which is preliminary data.</text>
</comment>
<gene>
    <name evidence="3" type="ORF">HKK74_09010</name>
</gene>
<evidence type="ECO:0000256" key="1">
    <source>
        <dbReference type="SAM" id="MobiDB-lite"/>
    </source>
</evidence>
<keyword evidence="4" id="KW-1185">Reference proteome</keyword>
<keyword evidence="2" id="KW-1133">Transmembrane helix</keyword>
<dbReference type="Proteomes" id="UP000805614">
    <property type="component" value="Unassembled WGS sequence"/>
</dbReference>
<evidence type="ECO:0000256" key="2">
    <source>
        <dbReference type="SAM" id="Phobius"/>
    </source>
</evidence>
<protein>
    <recommendedName>
        <fullName evidence="5">DUF4190 domain-containing protein</fullName>
    </recommendedName>
</protein>
<proteinExistence type="predicted"/>
<feature type="region of interest" description="Disordered" evidence="1">
    <location>
        <begin position="1"/>
        <end position="30"/>
    </location>
</feature>
<evidence type="ECO:0000313" key="3">
    <source>
        <dbReference type="EMBL" id="MBC6465633.1"/>
    </source>
</evidence>
<dbReference type="RefSeq" id="WP_187242652.1">
    <property type="nucleotide sequence ID" value="NZ_BAAAOK010000006.1"/>
</dbReference>
<evidence type="ECO:0000313" key="4">
    <source>
        <dbReference type="Proteomes" id="UP000805614"/>
    </source>
</evidence>
<accession>A0ABR7LLS4</accession>
<feature type="transmembrane region" description="Helical" evidence="2">
    <location>
        <begin position="79"/>
        <end position="105"/>
    </location>
</feature>
<feature type="transmembrane region" description="Helical" evidence="2">
    <location>
        <begin position="34"/>
        <end position="58"/>
    </location>
</feature>
<reference evidence="3 4" key="1">
    <citation type="submission" date="2020-06" db="EMBL/GenBank/DDBJ databases">
        <title>Actinomadura xiongansis sp. nov., isolated from soil of Baiyangdian.</title>
        <authorList>
            <person name="Zhang X."/>
        </authorList>
    </citation>
    <scope>NUCLEOTIDE SEQUENCE [LARGE SCALE GENOMIC DNA]</scope>
    <source>
        <strain evidence="3 4">HBUM206468</strain>
    </source>
</reference>
<keyword evidence="2" id="KW-0472">Membrane</keyword>
<organism evidence="3 4">
    <name type="scientific">Actinomadura alba</name>
    <dbReference type="NCBI Taxonomy" id="406431"/>
    <lineage>
        <taxon>Bacteria</taxon>
        <taxon>Bacillati</taxon>
        <taxon>Actinomycetota</taxon>
        <taxon>Actinomycetes</taxon>
        <taxon>Streptosporangiales</taxon>
        <taxon>Thermomonosporaceae</taxon>
        <taxon>Actinomadura</taxon>
    </lineage>
</organism>
<name>A0ABR7LLS4_9ACTN</name>
<sequence length="114" mass="11591">MSGYGGQPPGWQDPYGQGYGPPGVPHGSSGSGSAIGAMICNILFTVLCCNLLAIPGIVTSAIAVNRFATDPESARSLTAWSWVIFAANVVIVITAIVVLILIGGFDSGSSSSDF</sequence>
<evidence type="ECO:0008006" key="5">
    <source>
        <dbReference type="Google" id="ProtNLM"/>
    </source>
</evidence>
<dbReference type="EMBL" id="JABVEC010000005">
    <property type="protein sequence ID" value="MBC6465633.1"/>
    <property type="molecule type" value="Genomic_DNA"/>
</dbReference>
<keyword evidence="2" id="KW-0812">Transmembrane</keyword>